<evidence type="ECO:0000259" key="2">
    <source>
        <dbReference type="Pfam" id="PF00892"/>
    </source>
</evidence>
<keyword evidence="1" id="KW-0812">Transmembrane</keyword>
<keyword evidence="1" id="KW-0472">Membrane</keyword>
<feature type="transmembrane region" description="Helical" evidence="1">
    <location>
        <begin position="101"/>
        <end position="120"/>
    </location>
</feature>
<gene>
    <name evidence="3" type="ordered locus">CHAB381_1617</name>
</gene>
<dbReference type="STRING" id="360107.CHAB381_1617"/>
<dbReference type="AlphaFoldDB" id="A7I3P9"/>
<feature type="transmembrane region" description="Helical" evidence="1">
    <location>
        <begin position="189"/>
        <end position="209"/>
    </location>
</feature>
<feature type="transmembrane region" description="Helical" evidence="1">
    <location>
        <begin position="277"/>
        <end position="294"/>
    </location>
</feature>
<name>A7I3P9_CAMHC</name>
<dbReference type="RefSeq" id="WP_012109445.1">
    <property type="nucleotide sequence ID" value="NC_009714.1"/>
</dbReference>
<evidence type="ECO:0000313" key="4">
    <source>
        <dbReference type="Proteomes" id="UP000002407"/>
    </source>
</evidence>
<feature type="transmembrane region" description="Helical" evidence="1">
    <location>
        <begin position="132"/>
        <end position="148"/>
    </location>
</feature>
<dbReference type="Proteomes" id="UP000002407">
    <property type="component" value="Chromosome"/>
</dbReference>
<reference evidence="4" key="1">
    <citation type="submission" date="2007-07" db="EMBL/GenBank/DDBJ databases">
        <title>Complete genome sequence of Campylobacter hominis ATCC BAA-381, a commensal isolated from the human gastrointestinal tract.</title>
        <authorList>
            <person name="Fouts D.E."/>
            <person name="Mongodin E.F."/>
            <person name="Puiu D."/>
            <person name="Sebastian Y."/>
            <person name="Miller W.G."/>
            <person name="Mandrell R.E."/>
            <person name="Nelson K.E."/>
        </authorList>
    </citation>
    <scope>NUCLEOTIDE SEQUENCE [LARGE SCALE GENOMIC DNA]</scope>
    <source>
        <strain evidence="4">ATCC BAA-381 / LMG 19568 / NCTC 13146 / CH001A</strain>
    </source>
</reference>
<dbReference type="OrthoDB" id="9810818at2"/>
<dbReference type="HOGENOM" id="CLU_033863_19_0_7"/>
<feature type="domain" description="EamA" evidence="2">
    <location>
        <begin position="7"/>
        <end position="145"/>
    </location>
</feature>
<evidence type="ECO:0000256" key="1">
    <source>
        <dbReference type="SAM" id="Phobius"/>
    </source>
</evidence>
<keyword evidence="4" id="KW-1185">Reference proteome</keyword>
<keyword evidence="1" id="KW-1133">Transmembrane helix</keyword>
<feature type="transmembrane region" description="Helical" evidence="1">
    <location>
        <begin position="254"/>
        <end position="271"/>
    </location>
</feature>
<feature type="transmembrane region" description="Helical" evidence="1">
    <location>
        <begin position="77"/>
        <end position="95"/>
    </location>
</feature>
<feature type="domain" description="EamA" evidence="2">
    <location>
        <begin position="160"/>
        <end position="294"/>
    </location>
</feature>
<feature type="transmembrane region" description="Helical" evidence="1">
    <location>
        <begin position="37"/>
        <end position="57"/>
    </location>
</feature>
<protein>
    <submittedName>
        <fullName evidence="3">Transporter</fullName>
    </submittedName>
</protein>
<feature type="transmembrane region" description="Helical" evidence="1">
    <location>
        <begin position="7"/>
        <end position="31"/>
    </location>
</feature>
<dbReference type="InterPro" id="IPR037185">
    <property type="entry name" value="EmrE-like"/>
</dbReference>
<feature type="transmembrane region" description="Helical" evidence="1">
    <location>
        <begin position="160"/>
        <end position="177"/>
    </location>
</feature>
<dbReference type="Pfam" id="PF00892">
    <property type="entry name" value="EamA"/>
    <property type="match status" value="2"/>
</dbReference>
<dbReference type="SUPFAM" id="SSF103481">
    <property type="entry name" value="Multidrug resistance efflux transporter EmrE"/>
    <property type="match status" value="2"/>
</dbReference>
<sequence length="296" mass="32687">MKNSYLAGVFLAFISGIIWGFSGVCGEYLFTNKHFDPFWLTSVRLLASGLILFTIVFTKSKFKVFAIFSDRSALFDLGLYAVFGLALCQLTYYFTISYSNAAIATTLQYTAPAMIMIFVCIKERNFPTFREFIALVFATSGIFFFATHGNFQNLVISKEALIIGLLSALCVVIYSIAPIKISQKYGTNAVLALGLIMSGGVFWIFYAIFGGEILPSIDFSAFLVICAIVFLGTICGFSLYMIAVNFIGPKRASLVASIEPLMAALFGHFWLGSKFVFFDYLGFTLIILCAVLLSKK</sequence>
<feature type="transmembrane region" description="Helical" evidence="1">
    <location>
        <begin position="221"/>
        <end position="242"/>
    </location>
</feature>
<evidence type="ECO:0000313" key="3">
    <source>
        <dbReference type="EMBL" id="ABS51096.1"/>
    </source>
</evidence>
<dbReference type="KEGG" id="cha:CHAB381_1617"/>
<dbReference type="PANTHER" id="PTHR22911:SF79">
    <property type="entry name" value="MOBA-LIKE NTP TRANSFERASE DOMAIN-CONTAINING PROTEIN"/>
    <property type="match status" value="1"/>
</dbReference>
<dbReference type="InterPro" id="IPR000620">
    <property type="entry name" value="EamA_dom"/>
</dbReference>
<dbReference type="EMBL" id="CP000776">
    <property type="protein sequence ID" value="ABS51096.1"/>
    <property type="molecule type" value="Genomic_DNA"/>
</dbReference>
<dbReference type="PANTHER" id="PTHR22911">
    <property type="entry name" value="ACYL-MALONYL CONDENSING ENZYME-RELATED"/>
    <property type="match status" value="1"/>
</dbReference>
<dbReference type="eggNOG" id="COG0697">
    <property type="taxonomic scope" value="Bacteria"/>
</dbReference>
<dbReference type="GO" id="GO:0016020">
    <property type="term" value="C:membrane"/>
    <property type="evidence" value="ECO:0007669"/>
    <property type="project" value="InterPro"/>
</dbReference>
<accession>A7I3P9</accession>
<proteinExistence type="predicted"/>
<organism evidence="3 4">
    <name type="scientific">Campylobacter hominis (strain ATCC BAA-381 / DSM 21671 / CCUG 45161 / LMG 19568 / NCTC 13146 / CH001A)</name>
    <dbReference type="NCBI Taxonomy" id="360107"/>
    <lineage>
        <taxon>Bacteria</taxon>
        <taxon>Pseudomonadati</taxon>
        <taxon>Campylobacterota</taxon>
        <taxon>Epsilonproteobacteria</taxon>
        <taxon>Campylobacterales</taxon>
        <taxon>Campylobacteraceae</taxon>
        <taxon>Campylobacter</taxon>
    </lineage>
</organism>